<organism evidence="1 2">
    <name type="scientific">Caerostris darwini</name>
    <dbReference type="NCBI Taxonomy" id="1538125"/>
    <lineage>
        <taxon>Eukaryota</taxon>
        <taxon>Metazoa</taxon>
        <taxon>Ecdysozoa</taxon>
        <taxon>Arthropoda</taxon>
        <taxon>Chelicerata</taxon>
        <taxon>Arachnida</taxon>
        <taxon>Araneae</taxon>
        <taxon>Araneomorphae</taxon>
        <taxon>Entelegynae</taxon>
        <taxon>Araneoidea</taxon>
        <taxon>Araneidae</taxon>
        <taxon>Caerostris</taxon>
    </lineage>
</organism>
<sequence>MRKDEQKCKMVGSHFSPSTKSTWRGNWIAPQKEKSRTHLSIASSVTDEKNRLIAGVFDALSHSCFIKTKCSSSSVEHRTSVHRYEIHSRRTQGAPPSPSQNPPRGNFPSFALFHAIIVCRRLSFRIGYLSLFPSSPSSLMATHNGAVDEILDWGFGKGWSFLRKGKVLSFLERARARQEGGMERRKMSSGFYSSLIDGQSFPWNRLREEELMADTRVGSN</sequence>
<evidence type="ECO:0000313" key="2">
    <source>
        <dbReference type="Proteomes" id="UP001054837"/>
    </source>
</evidence>
<dbReference type="EMBL" id="BPLQ01007416">
    <property type="protein sequence ID" value="GIY29944.1"/>
    <property type="molecule type" value="Genomic_DNA"/>
</dbReference>
<dbReference type="AlphaFoldDB" id="A0AAV4S7H6"/>
<dbReference type="Proteomes" id="UP001054837">
    <property type="component" value="Unassembled WGS sequence"/>
</dbReference>
<name>A0AAV4S7H6_9ARAC</name>
<evidence type="ECO:0000313" key="1">
    <source>
        <dbReference type="EMBL" id="GIY29944.1"/>
    </source>
</evidence>
<protein>
    <submittedName>
        <fullName evidence="1">Uncharacterized protein</fullName>
    </submittedName>
</protein>
<gene>
    <name evidence="1" type="ORF">CDAR_101751</name>
</gene>
<proteinExistence type="predicted"/>
<keyword evidence="2" id="KW-1185">Reference proteome</keyword>
<accession>A0AAV4S7H6</accession>
<reference evidence="1 2" key="1">
    <citation type="submission" date="2021-06" db="EMBL/GenBank/DDBJ databases">
        <title>Caerostris darwini draft genome.</title>
        <authorList>
            <person name="Kono N."/>
            <person name="Arakawa K."/>
        </authorList>
    </citation>
    <scope>NUCLEOTIDE SEQUENCE [LARGE SCALE GENOMIC DNA]</scope>
</reference>
<comment type="caution">
    <text evidence="1">The sequence shown here is derived from an EMBL/GenBank/DDBJ whole genome shotgun (WGS) entry which is preliminary data.</text>
</comment>